<comment type="subcellular location">
    <subcellularLocation>
        <location evidence="1">Membrane</location>
        <topology evidence="1">Multi-pass membrane protein</topology>
    </subcellularLocation>
</comment>
<keyword evidence="5 7" id="KW-0472">Membrane</keyword>
<dbReference type="VEuPathDB" id="VectorBase:AALB008098"/>
<dbReference type="InterPro" id="IPR024989">
    <property type="entry name" value="MFS_assoc_dom"/>
</dbReference>
<feature type="region of interest" description="Disordered" evidence="6">
    <location>
        <begin position="529"/>
        <end position="568"/>
    </location>
</feature>
<dbReference type="InterPro" id="IPR036259">
    <property type="entry name" value="MFS_trans_sf"/>
</dbReference>
<proteinExistence type="inferred from homology"/>
<feature type="transmembrane region" description="Helical" evidence="7">
    <location>
        <begin position="282"/>
        <end position="302"/>
    </location>
</feature>
<evidence type="ECO:0000313" key="9">
    <source>
        <dbReference type="EnsemblMetazoa" id="AALB008098-PA"/>
    </source>
</evidence>
<protein>
    <recommendedName>
        <fullName evidence="8">Major facilitator superfamily associated domain-containing protein</fullName>
    </recommendedName>
</protein>
<comment type="similarity">
    <text evidence="2">Belongs to the major facilitator superfamily. MFSD6 family.</text>
</comment>
<evidence type="ECO:0000256" key="1">
    <source>
        <dbReference type="ARBA" id="ARBA00004141"/>
    </source>
</evidence>
<evidence type="ECO:0000256" key="6">
    <source>
        <dbReference type="SAM" id="MobiDB-lite"/>
    </source>
</evidence>
<sequence length="568" mass="62792">MESVIEQKKGPPPSGRWFNPQLVQLKVSLFLIFGATCALQPYLTIHMQSIGLTVEEVASVYLTLLFTSCLSPPLTGFLIDRFGRYKPVLLSAIVLNALSHHAIHFIPPRNETVLQHNYTVALSVDRTVLVAEQQNSTATVRCPSEWPLNDACSTGTSTSYTLTLTRNGTDAGVCGDYSVSECTKRTLETGPVFLHEQEPLGAEYDRTFWVYLIVRFVATLMLCSTLTVTDPIALDMIEQHGGDYGREKLYSSVGMAISTPLTGLLIDVYSRGTDRTVYTPAFYTYDAMLLCSLVSVGAMPIGRKAPAEHIVGHMGRILRLPHVLAFLVFLFLLGNFWGFIESYLFVIMKSMGSPNYLLGLTYTVGTVASIPMMYLLTHITRRVGHVNLLVLAFFAHGARILGYSWISNPYWCFPIELNEAISCYFMWVVATTYCAVLAPNGLVATLIGVAGMVHFCLGKGIGAFAGGFLIARVGLRMAFRYVGYFAIGCGVLYKLVHVLWLHRFDRQLPPEKVAEELVKRRPSILPRADQFGSCTLPFSPHHAKDHETHQDAKDAGSAAPEQQPLQNG</sequence>
<dbReference type="InterPro" id="IPR051717">
    <property type="entry name" value="MFS_MFSD6"/>
</dbReference>
<feature type="transmembrane region" description="Helical" evidence="7">
    <location>
        <begin position="323"/>
        <end position="344"/>
    </location>
</feature>
<dbReference type="VEuPathDB" id="VectorBase:AALB20_029091"/>
<evidence type="ECO:0000256" key="2">
    <source>
        <dbReference type="ARBA" id="ARBA00005241"/>
    </source>
</evidence>
<evidence type="ECO:0000313" key="10">
    <source>
        <dbReference type="Proteomes" id="UP000069272"/>
    </source>
</evidence>
<feature type="compositionally biased region" description="Basic and acidic residues" evidence="6">
    <location>
        <begin position="542"/>
        <end position="554"/>
    </location>
</feature>
<dbReference type="AlphaFoldDB" id="A0A182FNI5"/>
<reference evidence="9" key="2">
    <citation type="submission" date="2022-08" db="UniProtKB">
        <authorList>
            <consortium name="EnsemblMetazoa"/>
        </authorList>
    </citation>
    <scope>IDENTIFICATION</scope>
    <source>
        <strain evidence="9">STECLA/ALBI9_A</strain>
    </source>
</reference>
<dbReference type="SUPFAM" id="SSF103473">
    <property type="entry name" value="MFS general substrate transporter"/>
    <property type="match status" value="1"/>
</dbReference>
<dbReference type="EnsemblMetazoa" id="AALB008098-RA">
    <property type="protein sequence ID" value="AALB008098-PA"/>
    <property type="gene ID" value="AALB008098"/>
</dbReference>
<dbReference type="CDD" id="cd17335">
    <property type="entry name" value="MFS_MFSD6"/>
    <property type="match status" value="1"/>
</dbReference>
<evidence type="ECO:0000256" key="3">
    <source>
        <dbReference type="ARBA" id="ARBA00022692"/>
    </source>
</evidence>
<accession>A0A182FNI5</accession>
<dbReference type="Proteomes" id="UP000069272">
    <property type="component" value="Chromosome 2R"/>
</dbReference>
<dbReference type="Pfam" id="PF12832">
    <property type="entry name" value="MFS_1_like"/>
    <property type="match status" value="1"/>
</dbReference>
<evidence type="ECO:0000256" key="7">
    <source>
        <dbReference type="SAM" id="Phobius"/>
    </source>
</evidence>
<feature type="transmembrane region" description="Helical" evidence="7">
    <location>
        <begin position="208"/>
        <end position="228"/>
    </location>
</feature>
<feature type="transmembrane region" description="Helical" evidence="7">
    <location>
        <begin position="57"/>
        <end position="79"/>
    </location>
</feature>
<feature type="transmembrane region" description="Helical" evidence="7">
    <location>
        <begin position="356"/>
        <end position="376"/>
    </location>
</feature>
<evidence type="ECO:0000259" key="8">
    <source>
        <dbReference type="Pfam" id="PF12832"/>
    </source>
</evidence>
<evidence type="ECO:0000256" key="4">
    <source>
        <dbReference type="ARBA" id="ARBA00022989"/>
    </source>
</evidence>
<feature type="transmembrane region" description="Helical" evidence="7">
    <location>
        <begin position="426"/>
        <end position="449"/>
    </location>
</feature>
<dbReference type="Gene3D" id="1.20.1250.20">
    <property type="entry name" value="MFS general substrate transporter like domains"/>
    <property type="match status" value="2"/>
</dbReference>
<feature type="transmembrane region" description="Helical" evidence="7">
    <location>
        <begin position="456"/>
        <end position="475"/>
    </location>
</feature>
<name>A0A182FNI5_ANOAL</name>
<dbReference type="GO" id="GO:0016020">
    <property type="term" value="C:membrane"/>
    <property type="evidence" value="ECO:0007669"/>
    <property type="project" value="UniProtKB-SubCell"/>
</dbReference>
<evidence type="ECO:0000256" key="5">
    <source>
        <dbReference type="ARBA" id="ARBA00023136"/>
    </source>
</evidence>
<keyword evidence="4 7" id="KW-1133">Transmembrane helix</keyword>
<feature type="transmembrane region" description="Helical" evidence="7">
    <location>
        <begin position="481"/>
        <end position="502"/>
    </location>
</feature>
<feature type="transmembrane region" description="Helical" evidence="7">
    <location>
        <begin position="27"/>
        <end position="45"/>
    </location>
</feature>
<reference evidence="9 10" key="1">
    <citation type="journal article" date="2017" name="G3 (Bethesda)">
        <title>The Physical Genome Mapping of Anopheles albimanus Corrected Scaffold Misassemblies and Identified Interarm Rearrangements in Genus Anopheles.</title>
        <authorList>
            <person name="Artemov G.N."/>
            <person name="Peery A.N."/>
            <person name="Jiang X."/>
            <person name="Tu Z."/>
            <person name="Stegniy V.N."/>
            <person name="Sharakhova M.V."/>
            <person name="Sharakhov I.V."/>
        </authorList>
    </citation>
    <scope>NUCLEOTIDE SEQUENCE [LARGE SCALE GENOMIC DNA]</scope>
    <source>
        <strain evidence="9 10">ALBI9_A</strain>
    </source>
</reference>
<feature type="transmembrane region" description="Helical" evidence="7">
    <location>
        <begin position="388"/>
        <end position="406"/>
    </location>
</feature>
<dbReference type="PANTHER" id="PTHR16172">
    <property type="entry name" value="MAJOR FACILITATOR SUPERFAMILY DOMAIN-CONTAINING PROTEIN 6-LIKE"/>
    <property type="match status" value="1"/>
</dbReference>
<dbReference type="STRING" id="7167.A0A182FNI5"/>
<dbReference type="PANTHER" id="PTHR16172:SF41">
    <property type="entry name" value="MAJOR FACILITATOR SUPERFAMILY DOMAIN-CONTAINING PROTEIN 6-LIKE"/>
    <property type="match status" value="1"/>
</dbReference>
<keyword evidence="10" id="KW-1185">Reference proteome</keyword>
<feature type="transmembrane region" description="Helical" evidence="7">
    <location>
        <begin position="249"/>
        <end position="270"/>
    </location>
</feature>
<organism evidence="9 10">
    <name type="scientific">Anopheles albimanus</name>
    <name type="common">New world malaria mosquito</name>
    <dbReference type="NCBI Taxonomy" id="7167"/>
    <lineage>
        <taxon>Eukaryota</taxon>
        <taxon>Metazoa</taxon>
        <taxon>Ecdysozoa</taxon>
        <taxon>Arthropoda</taxon>
        <taxon>Hexapoda</taxon>
        <taxon>Insecta</taxon>
        <taxon>Pterygota</taxon>
        <taxon>Neoptera</taxon>
        <taxon>Endopterygota</taxon>
        <taxon>Diptera</taxon>
        <taxon>Nematocera</taxon>
        <taxon>Culicoidea</taxon>
        <taxon>Culicidae</taxon>
        <taxon>Anophelinae</taxon>
        <taxon>Anopheles</taxon>
    </lineage>
</organism>
<feature type="domain" description="Major facilitator superfamily associated" evidence="8">
    <location>
        <begin position="23"/>
        <end position="480"/>
    </location>
</feature>
<keyword evidence="3 7" id="KW-0812">Transmembrane</keyword>